<feature type="binding site" evidence="6">
    <location>
        <position position="99"/>
    </location>
    <ligand>
        <name>substrate</name>
    </ligand>
</feature>
<feature type="binding site" evidence="7">
    <location>
        <begin position="136"/>
        <end position="138"/>
    </location>
    <ligand>
        <name>NAD(+)</name>
        <dbReference type="ChEBI" id="CHEBI:57540"/>
    </ligand>
</feature>
<keyword evidence="9" id="KW-0732">Signal</keyword>
<dbReference type="SUPFAM" id="SSF56327">
    <property type="entry name" value="LDH C-terminal domain-like"/>
    <property type="match status" value="1"/>
</dbReference>
<feature type="binding site" evidence="6">
    <location>
        <position position="169"/>
    </location>
    <ligand>
        <name>substrate</name>
    </ligand>
</feature>
<evidence type="ECO:0000259" key="11">
    <source>
        <dbReference type="Pfam" id="PF02866"/>
    </source>
</evidence>
<evidence type="ECO:0000256" key="7">
    <source>
        <dbReference type="PIRSR" id="PIRSR000102-3"/>
    </source>
</evidence>
<feature type="domain" description="Lactate/malate dehydrogenase N-terminal" evidence="10">
    <location>
        <begin position="14"/>
        <end position="159"/>
    </location>
</feature>
<dbReference type="EC" id="1.1.1.37" evidence="2"/>
<keyword evidence="4 7" id="KW-0520">NAD</keyword>
<evidence type="ECO:0000256" key="6">
    <source>
        <dbReference type="PIRSR" id="PIRSR000102-2"/>
    </source>
</evidence>
<evidence type="ECO:0000313" key="13">
    <source>
        <dbReference type="Proteomes" id="UP000243579"/>
    </source>
</evidence>
<accession>A0A1V9YGH8</accession>
<dbReference type="PANTHER" id="PTHR23382">
    <property type="entry name" value="MALATE DEHYDROGENASE"/>
    <property type="match status" value="1"/>
</dbReference>
<evidence type="ECO:0000256" key="9">
    <source>
        <dbReference type="SAM" id="SignalP"/>
    </source>
</evidence>
<gene>
    <name evidence="12" type="ORF">ACHHYP_12784</name>
</gene>
<sequence>MGHFPVCTMVATTVVVSGAAGQVGYSLLPQLCGGHVLGPKTRINLRLLDIPQSLEVMEGVKMELLDCAYDLVDDITLTTDAEVAFKGANIAILLGGFPRKAGMERKDLIAKNTAIFKVQGEAIEKVADRDIKVLVVANPANTNCLVCMRHAPSIPTKNFSALMRLDHERMRSLLTVKINETCGANTVTSTEVQNCIIWGNHSATQVPDASYVTIKKDGESKPLSAYYNDEAWLHGSLMTDVQQRGAAIIKARKLSSALSVASAIKGHMQAWLYGSSEVVSMGILSNGNKHGIPENIIFSFPMRCHGDAQVSIADEMTISPALDKLVKATTDELLSEKADAASILGMTL</sequence>
<reference evidence="12 13" key="1">
    <citation type="journal article" date="2014" name="Genome Biol. Evol.">
        <title>The secreted proteins of Achlya hypogyna and Thraustotheca clavata identify the ancestral oomycete secretome and reveal gene acquisitions by horizontal gene transfer.</title>
        <authorList>
            <person name="Misner I."/>
            <person name="Blouin N."/>
            <person name="Leonard G."/>
            <person name="Richards T.A."/>
            <person name="Lane C.E."/>
        </authorList>
    </citation>
    <scope>NUCLEOTIDE SEQUENCE [LARGE SCALE GENOMIC DNA]</scope>
    <source>
        <strain evidence="12 13">ATCC 48635</strain>
    </source>
</reference>
<feature type="chain" id="PRO_5012980804" description="malate dehydrogenase" evidence="9">
    <location>
        <begin position="22"/>
        <end position="348"/>
    </location>
</feature>
<evidence type="ECO:0000256" key="3">
    <source>
        <dbReference type="ARBA" id="ARBA00023002"/>
    </source>
</evidence>
<dbReference type="InterPro" id="IPR036291">
    <property type="entry name" value="NAD(P)-bd_dom_sf"/>
</dbReference>
<dbReference type="FunFam" id="3.40.50.720:FF:000010">
    <property type="entry name" value="Malate dehydrogenase"/>
    <property type="match status" value="1"/>
</dbReference>
<dbReference type="Gene3D" id="3.40.50.720">
    <property type="entry name" value="NAD(P)-binding Rossmann-like Domain"/>
    <property type="match status" value="1"/>
</dbReference>
<dbReference type="NCBIfam" id="TIGR01759">
    <property type="entry name" value="MalateDH-SF1"/>
    <property type="match status" value="1"/>
</dbReference>
<feature type="signal peptide" evidence="9">
    <location>
        <begin position="1"/>
        <end position="21"/>
    </location>
</feature>
<dbReference type="Pfam" id="PF02866">
    <property type="entry name" value="Ldh_1_C"/>
    <property type="match status" value="1"/>
</dbReference>
<evidence type="ECO:0000256" key="5">
    <source>
        <dbReference type="PIRSR" id="PIRSR000102-1"/>
    </source>
</evidence>
<dbReference type="Pfam" id="PF00056">
    <property type="entry name" value="Ldh_1_N"/>
    <property type="match status" value="1"/>
</dbReference>
<feature type="binding site" evidence="6">
    <location>
        <position position="138"/>
    </location>
    <ligand>
        <name>substrate</name>
    </ligand>
</feature>
<dbReference type="OrthoDB" id="4069699at2759"/>
<dbReference type="InterPro" id="IPR022383">
    <property type="entry name" value="Lactate/malate_DH_C"/>
</dbReference>
<evidence type="ECO:0000256" key="1">
    <source>
        <dbReference type="ARBA" id="ARBA00009613"/>
    </source>
</evidence>
<dbReference type="NCBIfam" id="NF003916">
    <property type="entry name" value="PRK05442.1"/>
    <property type="match status" value="1"/>
</dbReference>
<feature type="active site" description="Proton acceptor" evidence="5">
    <location>
        <position position="201"/>
    </location>
</feature>
<keyword evidence="3 8" id="KW-0560">Oxidoreductase</keyword>
<evidence type="ECO:0000256" key="4">
    <source>
        <dbReference type="ARBA" id="ARBA00023027"/>
    </source>
</evidence>
<comment type="caution">
    <text evidence="12">The sequence shown here is derived from an EMBL/GenBank/DDBJ whole genome shotgun (WGS) entry which is preliminary data.</text>
</comment>
<dbReference type="Gene3D" id="3.90.110.10">
    <property type="entry name" value="Lactate dehydrogenase/glycoside hydrolase, family 4, C-terminal"/>
    <property type="match status" value="1"/>
</dbReference>
<feature type="binding site" evidence="7">
    <location>
        <position position="112"/>
    </location>
    <ligand>
        <name>NAD(+)</name>
        <dbReference type="ChEBI" id="CHEBI:57540"/>
    </ligand>
</feature>
<dbReference type="Proteomes" id="UP000243579">
    <property type="component" value="Unassembled WGS sequence"/>
</dbReference>
<dbReference type="InterPro" id="IPR001236">
    <property type="entry name" value="Lactate/malate_DH_N"/>
</dbReference>
<feature type="binding site" evidence="7">
    <location>
        <begin position="18"/>
        <end position="24"/>
    </location>
    <ligand>
        <name>NAD(+)</name>
        <dbReference type="ChEBI" id="CHEBI:57540"/>
    </ligand>
</feature>
<organism evidence="12 13">
    <name type="scientific">Achlya hypogyna</name>
    <name type="common">Oomycete</name>
    <name type="synonym">Protoachlya hypogyna</name>
    <dbReference type="NCBI Taxonomy" id="1202772"/>
    <lineage>
        <taxon>Eukaryota</taxon>
        <taxon>Sar</taxon>
        <taxon>Stramenopiles</taxon>
        <taxon>Oomycota</taxon>
        <taxon>Saprolegniomycetes</taxon>
        <taxon>Saprolegniales</taxon>
        <taxon>Achlyaceae</taxon>
        <taxon>Achlya</taxon>
    </lineage>
</organism>
<dbReference type="InterPro" id="IPR015955">
    <property type="entry name" value="Lactate_DH/Glyco_Ohase_4_C"/>
</dbReference>
<dbReference type="EMBL" id="JNBR01001833">
    <property type="protein sequence ID" value="OQR84809.1"/>
    <property type="molecule type" value="Genomic_DNA"/>
</dbReference>
<name>A0A1V9YGH8_ACHHY</name>
<dbReference type="InterPro" id="IPR010945">
    <property type="entry name" value="Malate_DH_type2"/>
</dbReference>
<evidence type="ECO:0000256" key="2">
    <source>
        <dbReference type="ARBA" id="ARBA00012995"/>
    </source>
</evidence>
<keyword evidence="13" id="KW-1185">Reference proteome</keyword>
<dbReference type="AlphaFoldDB" id="A0A1V9YGH8"/>
<dbReference type="GO" id="GO:0006108">
    <property type="term" value="P:malate metabolic process"/>
    <property type="evidence" value="ECO:0007669"/>
    <property type="project" value="InterPro"/>
</dbReference>
<comment type="similarity">
    <text evidence="1">Belongs to the LDH/MDH superfamily. MDH type 2 family.</text>
</comment>
<evidence type="ECO:0000256" key="8">
    <source>
        <dbReference type="RuleBase" id="RU003369"/>
    </source>
</evidence>
<feature type="domain" description="Lactate/malate dehydrogenase C-terminal" evidence="11">
    <location>
        <begin position="164"/>
        <end position="340"/>
    </location>
</feature>
<dbReference type="GO" id="GO:0030060">
    <property type="term" value="F:L-malate dehydrogenase (NAD+) activity"/>
    <property type="evidence" value="ECO:0007669"/>
    <property type="project" value="UniProtKB-EC"/>
</dbReference>
<feature type="binding site" evidence="7">
    <location>
        <position position="49"/>
    </location>
    <ligand>
        <name>NAD(+)</name>
        <dbReference type="ChEBI" id="CHEBI:57540"/>
    </ligand>
</feature>
<dbReference type="PIRSF" id="PIRSF000102">
    <property type="entry name" value="Lac_mal_DH"/>
    <property type="match status" value="1"/>
</dbReference>
<evidence type="ECO:0000259" key="10">
    <source>
        <dbReference type="Pfam" id="PF00056"/>
    </source>
</evidence>
<proteinExistence type="inferred from homology"/>
<feature type="binding site" evidence="6">
    <location>
        <position position="105"/>
    </location>
    <ligand>
        <name>substrate</name>
    </ligand>
</feature>
<protein>
    <recommendedName>
        <fullName evidence="2">malate dehydrogenase</fullName>
        <ecNumber evidence="2">1.1.1.37</ecNumber>
    </recommendedName>
</protein>
<evidence type="ECO:0000313" key="12">
    <source>
        <dbReference type="EMBL" id="OQR84809.1"/>
    </source>
</evidence>
<dbReference type="SUPFAM" id="SSF51735">
    <property type="entry name" value="NAD(P)-binding Rossmann-fold domains"/>
    <property type="match status" value="1"/>
</dbReference>
<dbReference type="InterPro" id="IPR001557">
    <property type="entry name" value="L-lactate/malate_DH"/>
</dbReference>
<dbReference type="STRING" id="1202772.A0A1V9YGH8"/>